<reference evidence="10 11" key="1">
    <citation type="submission" date="2017-10" db="EMBL/GenBank/DDBJ databases">
        <title>The new phylogeny of genus Mycobacterium.</title>
        <authorList>
            <person name="Tortoli E."/>
            <person name="Trovato A."/>
            <person name="Cirillo D.M."/>
        </authorList>
    </citation>
    <scope>NUCLEOTIDE SEQUENCE [LARGE SCALE GENOMIC DNA]</scope>
    <source>
        <strain evidence="10 11">CCUG37673</strain>
    </source>
</reference>
<feature type="transmembrane region" description="Helical" evidence="8">
    <location>
        <begin position="151"/>
        <end position="170"/>
    </location>
</feature>
<evidence type="ECO:0000256" key="3">
    <source>
        <dbReference type="ARBA" id="ARBA00022448"/>
    </source>
</evidence>
<dbReference type="PANTHER" id="PTHR43848">
    <property type="entry name" value="PUTRESCINE TRANSPORT SYSTEM PERMEASE PROTEIN POTI"/>
    <property type="match status" value="1"/>
</dbReference>
<evidence type="ECO:0000256" key="2">
    <source>
        <dbReference type="ARBA" id="ARBA00007069"/>
    </source>
</evidence>
<dbReference type="EMBL" id="PDCP01000002">
    <property type="protein sequence ID" value="PEG42848.1"/>
    <property type="molecule type" value="Genomic_DNA"/>
</dbReference>
<dbReference type="Pfam" id="PF00528">
    <property type="entry name" value="BPD_transp_1"/>
    <property type="match status" value="1"/>
</dbReference>
<evidence type="ECO:0000256" key="6">
    <source>
        <dbReference type="ARBA" id="ARBA00022989"/>
    </source>
</evidence>
<dbReference type="CDD" id="cd06261">
    <property type="entry name" value="TM_PBP2"/>
    <property type="match status" value="1"/>
</dbReference>
<name>A0A2A7NHB8_MYCAG</name>
<dbReference type="Gene3D" id="1.10.3720.10">
    <property type="entry name" value="MetI-like"/>
    <property type="match status" value="1"/>
</dbReference>
<keyword evidence="4" id="KW-1003">Cell membrane</keyword>
<protein>
    <submittedName>
        <fullName evidence="10">Polyamine ABC transporter permease</fullName>
    </submittedName>
</protein>
<feature type="domain" description="ABC transmembrane type-1" evidence="9">
    <location>
        <begin position="81"/>
        <end position="275"/>
    </location>
</feature>
<accession>A0A2A7NHB8</accession>
<feature type="transmembrane region" description="Helical" evidence="8">
    <location>
        <begin position="87"/>
        <end position="106"/>
    </location>
</feature>
<evidence type="ECO:0000256" key="1">
    <source>
        <dbReference type="ARBA" id="ARBA00004651"/>
    </source>
</evidence>
<dbReference type="Proteomes" id="UP000220914">
    <property type="component" value="Unassembled WGS sequence"/>
</dbReference>
<gene>
    <name evidence="10" type="ORF">CQY20_02115</name>
</gene>
<keyword evidence="7 8" id="KW-0472">Membrane</keyword>
<feature type="transmembrane region" description="Helical" evidence="8">
    <location>
        <begin position="118"/>
        <end position="145"/>
    </location>
</feature>
<dbReference type="GO" id="GO:0055085">
    <property type="term" value="P:transmembrane transport"/>
    <property type="evidence" value="ECO:0007669"/>
    <property type="project" value="InterPro"/>
</dbReference>
<evidence type="ECO:0000313" key="11">
    <source>
        <dbReference type="Proteomes" id="UP000220914"/>
    </source>
</evidence>
<dbReference type="PROSITE" id="PS50928">
    <property type="entry name" value="ABC_TM1"/>
    <property type="match status" value="1"/>
</dbReference>
<keyword evidence="5 8" id="KW-0812">Transmembrane</keyword>
<keyword evidence="11" id="KW-1185">Reference proteome</keyword>
<dbReference type="InterPro" id="IPR035906">
    <property type="entry name" value="MetI-like_sf"/>
</dbReference>
<dbReference type="PANTHER" id="PTHR43848:SF2">
    <property type="entry name" value="PUTRESCINE TRANSPORT SYSTEM PERMEASE PROTEIN POTI"/>
    <property type="match status" value="1"/>
</dbReference>
<evidence type="ECO:0000256" key="4">
    <source>
        <dbReference type="ARBA" id="ARBA00022475"/>
    </source>
</evidence>
<dbReference type="AlphaFoldDB" id="A0A2A7NHB8"/>
<evidence type="ECO:0000256" key="7">
    <source>
        <dbReference type="ARBA" id="ARBA00023136"/>
    </source>
</evidence>
<feature type="transmembrane region" description="Helical" evidence="8">
    <location>
        <begin position="253"/>
        <end position="276"/>
    </location>
</feature>
<dbReference type="InterPro" id="IPR051789">
    <property type="entry name" value="Bact_Polyamine_Transport"/>
</dbReference>
<proteinExistence type="inferred from homology"/>
<dbReference type="InterPro" id="IPR000515">
    <property type="entry name" value="MetI-like"/>
</dbReference>
<dbReference type="GO" id="GO:0005886">
    <property type="term" value="C:plasma membrane"/>
    <property type="evidence" value="ECO:0007669"/>
    <property type="project" value="UniProtKB-SubCell"/>
</dbReference>
<organism evidence="10 11">
    <name type="scientific">Mycolicibacterium agri</name>
    <name type="common">Mycobacterium agri</name>
    <dbReference type="NCBI Taxonomy" id="36811"/>
    <lineage>
        <taxon>Bacteria</taxon>
        <taxon>Bacillati</taxon>
        <taxon>Actinomycetota</taxon>
        <taxon>Actinomycetes</taxon>
        <taxon>Mycobacteriales</taxon>
        <taxon>Mycobacteriaceae</taxon>
        <taxon>Mycolicibacterium</taxon>
    </lineage>
</organism>
<feature type="transmembrane region" description="Helical" evidence="8">
    <location>
        <begin position="199"/>
        <end position="220"/>
    </location>
</feature>
<evidence type="ECO:0000259" key="9">
    <source>
        <dbReference type="PROSITE" id="PS50928"/>
    </source>
</evidence>
<feature type="transmembrane region" description="Helical" evidence="8">
    <location>
        <begin position="21"/>
        <end position="46"/>
    </location>
</feature>
<comment type="subcellular location">
    <subcellularLocation>
        <location evidence="1 8">Cell membrane</location>
        <topology evidence="1 8">Multi-pass membrane protein</topology>
    </subcellularLocation>
</comment>
<evidence type="ECO:0000256" key="5">
    <source>
        <dbReference type="ARBA" id="ARBA00022692"/>
    </source>
</evidence>
<comment type="caution">
    <text evidence="10">The sequence shown here is derived from an EMBL/GenBank/DDBJ whole genome shotgun (WGS) entry which is preliminary data.</text>
</comment>
<keyword evidence="6 8" id="KW-1133">Transmembrane helix</keyword>
<keyword evidence="3 8" id="KW-0813">Transport</keyword>
<dbReference type="SUPFAM" id="SSF161098">
    <property type="entry name" value="MetI-like"/>
    <property type="match status" value="1"/>
</dbReference>
<evidence type="ECO:0000256" key="8">
    <source>
        <dbReference type="RuleBase" id="RU363032"/>
    </source>
</evidence>
<dbReference type="OrthoDB" id="9810794at2"/>
<evidence type="ECO:0000313" key="10">
    <source>
        <dbReference type="EMBL" id="PEG42848.1"/>
    </source>
</evidence>
<comment type="similarity">
    <text evidence="2">Belongs to the binding-protein-dependent transport system permease family. CysTW subfamily.</text>
</comment>
<sequence>MNPARTMNPIAWWNNPWRPPRFLVAITVGYLVWSLLPVVIAIAYSFNDGKSRTTWQGFSFRWYWGDQTLSVWHNDALHTALLQTLKLGVLATLITVPLGTLFAIGIDRWRGRLPAGANFLMLLSFVLPEVLLAVALLFVITTVAVPVQLGTTAQVIGLVTFQVSYPAVLVRARLATIGPQYEEAAMDLGASPLGALRRILLPMLMPAVFASTVLVFADVIDDFVLVRYLSGGASTEPVSVKIYNTARAAPTPALNALATLLLVAALTAVVIGFLVYRRMTRGDATADRGIGGFTGEA</sequence>